<protein>
    <submittedName>
        <fullName evidence="2">Amidohydrolase</fullName>
    </submittedName>
</protein>
<dbReference type="AlphaFoldDB" id="A0A3A4PAJ1"/>
<dbReference type="SUPFAM" id="SSF51338">
    <property type="entry name" value="Composite domain of metallo-dependent hydrolases"/>
    <property type="match status" value="1"/>
</dbReference>
<comment type="caution">
    <text evidence="2">The sequence shown here is derived from an EMBL/GenBank/DDBJ whole genome shotgun (WGS) entry which is preliminary data.</text>
</comment>
<dbReference type="Pfam" id="PF07969">
    <property type="entry name" value="Amidohydro_3"/>
    <property type="match status" value="1"/>
</dbReference>
<name>A0A3A4PAJ1_ABYX5</name>
<dbReference type="SUPFAM" id="SSF51556">
    <property type="entry name" value="Metallo-dependent hydrolases"/>
    <property type="match status" value="1"/>
</dbReference>
<proteinExistence type="predicted"/>
<dbReference type="InterPro" id="IPR032466">
    <property type="entry name" value="Metal_Hydrolase"/>
</dbReference>
<dbReference type="Gene3D" id="2.30.40.10">
    <property type="entry name" value="Urease, subunit C, domain 1"/>
    <property type="match status" value="1"/>
</dbReference>
<dbReference type="Proteomes" id="UP000265882">
    <property type="component" value="Unassembled WGS sequence"/>
</dbReference>
<gene>
    <name evidence="2" type="ORF">C4520_00640</name>
</gene>
<dbReference type="InterPro" id="IPR033932">
    <property type="entry name" value="YtcJ-like"/>
</dbReference>
<dbReference type="EMBL" id="QZKU01000008">
    <property type="protein sequence ID" value="RJP26420.1"/>
    <property type="molecule type" value="Genomic_DNA"/>
</dbReference>
<sequence length="549" mass="61386">MRDAERNEFAETIFWGGDIITVDDANPTAEALAVANGKIVAVGDREQVLEFKGPATETIDLQGKTLMPGLVEPHSHPVISALLYDWIDVSGFTNASGAEVIEKLKQAAERAKPGEWIAAFGYDPILIRDLKALSADLLDEISRRNPIFIMIQSMHTVYVNHLALEIAGITDDSPQPEGGIFVKDKSGRLTGMIIEQAAIASVMMPILLESQAKGFDLIERQIQRYAKAGYTTVGAMGVFPVFLNWQNILRELVERDDCPIRMTIVEKATDLEQGITVDLGSASDRLRSGGAKFWYDGSFGTGNVYLDKPYLNSRLMQQGLGIPENTSGYPTMSKQKLKELVRKYHDQGRQIVIHGQGDRAIRDMIDVYEAVLAESPRQDHRHRIEHGGLFPIDQMERAARLGLTASWHVDYIYYYGEALRDEIIGSERARISYPVGAAEKRGLLNSLHNDSPMYPVEPFRLIQTAVTRKTRNGETIGEEQALSVDEAIKAVTINAAWQLFLEDKVGSLQVGKLADMVVLSENPRKIEPDRLDQIRVIETYRDGRRFRFQ</sequence>
<dbReference type="Gene3D" id="3.10.310.70">
    <property type="match status" value="1"/>
</dbReference>
<evidence type="ECO:0000259" key="1">
    <source>
        <dbReference type="Pfam" id="PF07969"/>
    </source>
</evidence>
<reference evidence="2 3" key="1">
    <citation type="journal article" date="2017" name="ISME J.">
        <title>Energy and carbon metabolisms in a deep terrestrial subsurface fluid microbial community.</title>
        <authorList>
            <person name="Momper L."/>
            <person name="Jungbluth S.P."/>
            <person name="Lee M.D."/>
            <person name="Amend J.P."/>
        </authorList>
    </citation>
    <scope>NUCLEOTIDE SEQUENCE [LARGE SCALE GENOMIC DNA]</scope>
    <source>
        <strain evidence="2">SURF_5</strain>
    </source>
</reference>
<dbReference type="GO" id="GO:0016810">
    <property type="term" value="F:hydrolase activity, acting on carbon-nitrogen (but not peptide) bonds"/>
    <property type="evidence" value="ECO:0007669"/>
    <property type="project" value="InterPro"/>
</dbReference>
<dbReference type="CDD" id="cd01300">
    <property type="entry name" value="YtcJ_like"/>
    <property type="match status" value="1"/>
</dbReference>
<dbReference type="InterPro" id="IPR013108">
    <property type="entry name" value="Amidohydro_3"/>
</dbReference>
<accession>A0A3A4PAJ1</accession>
<dbReference type="InterPro" id="IPR011059">
    <property type="entry name" value="Metal-dep_hydrolase_composite"/>
</dbReference>
<keyword evidence="2" id="KW-0378">Hydrolase</keyword>
<dbReference type="PANTHER" id="PTHR22642:SF2">
    <property type="entry name" value="PROTEIN LONG AFTER FAR-RED 3"/>
    <property type="match status" value="1"/>
</dbReference>
<dbReference type="Gene3D" id="3.20.20.140">
    <property type="entry name" value="Metal-dependent hydrolases"/>
    <property type="match status" value="1"/>
</dbReference>
<dbReference type="PANTHER" id="PTHR22642">
    <property type="entry name" value="IMIDAZOLONEPROPIONASE"/>
    <property type="match status" value="1"/>
</dbReference>
<feature type="domain" description="Amidohydrolase 3" evidence="1">
    <location>
        <begin position="57"/>
        <end position="544"/>
    </location>
</feature>
<evidence type="ECO:0000313" key="2">
    <source>
        <dbReference type="EMBL" id="RJP26420.1"/>
    </source>
</evidence>
<evidence type="ECO:0000313" key="3">
    <source>
        <dbReference type="Proteomes" id="UP000265882"/>
    </source>
</evidence>
<organism evidence="2 3">
    <name type="scientific">Abyssobacteria bacterium (strain SURF_5)</name>
    <dbReference type="NCBI Taxonomy" id="2093360"/>
    <lineage>
        <taxon>Bacteria</taxon>
        <taxon>Pseudomonadati</taxon>
        <taxon>Candidatus Hydrogenedentota</taxon>
        <taxon>Candidatus Abyssobacteria</taxon>
    </lineage>
</organism>